<dbReference type="Pfam" id="PF11735">
    <property type="entry name" value="CAP59_mtransfer"/>
    <property type="match status" value="1"/>
</dbReference>
<sequence length="442" mass="50374">MTLVSSGSRRKGRASPPPSLLPLTEAKFHPRSSRSGLRLRARRFLRSRAARLFILLFVFWNCAEVFLVRSHLATPPPETPSTSTTKRRAERVYVASLHWNDGWLVRKYWNDAVVGLAEALGPQNIFVSVYESGSWDDTKEGLEDLDRRLEQMGVARNITLSDVTHEAEIAKVPEGPGWIETPRGQKELRRIPFLADLRNRTLRDLLKLRDEGIHFDKVLFLNDVVFKTEDVLTLLDTNDGTYAAACSLDVSDPPNYYDTFALRDSEGDTHLMQTWPYFRSKVSRKAMVGNWPAVPVRSCWNGIVAMQAEPFVAKTPLSFRALPDSLAAHHLEASECCLIHADNPLSQQLGVYLNPRVRVGYNSKAYAAINPASGSWVSPWQIFKGLWGSRILRWVYRTEARDWIVKKRVEKWMDEWPSNKEPGDFCIINEMQVLVENGWAHV</sequence>
<feature type="transmembrane region" description="Helical" evidence="2">
    <location>
        <begin position="49"/>
        <end position="68"/>
    </location>
</feature>
<protein>
    <recommendedName>
        <fullName evidence="5">Glycosyltransferase family 69 protein</fullName>
    </recommendedName>
</protein>
<dbReference type="AlphaFoldDB" id="A0A2N3N1X8"/>
<dbReference type="EMBL" id="NLAX01001034">
    <property type="protein sequence ID" value="PKS06435.1"/>
    <property type="molecule type" value="Genomic_DNA"/>
</dbReference>
<dbReference type="InterPro" id="IPR021047">
    <property type="entry name" value="Mannosyltransferase_CMT1"/>
</dbReference>
<name>A0A2N3N1X8_9PEZI</name>
<dbReference type="PANTHER" id="PTHR34144">
    <property type="entry name" value="CHROMOSOME 8, WHOLE GENOME SHOTGUN SEQUENCE"/>
    <property type="match status" value="1"/>
</dbReference>
<keyword evidence="2" id="KW-0812">Transmembrane</keyword>
<dbReference type="PANTHER" id="PTHR34144:SF7">
    <property type="entry name" value="EXPORT PROTEIN (CAP59), PUTATIVE (AFU_ORTHOLOGUE AFUA_7G05020)-RELATED"/>
    <property type="match status" value="1"/>
</dbReference>
<evidence type="ECO:0000313" key="3">
    <source>
        <dbReference type="EMBL" id="PKS06435.1"/>
    </source>
</evidence>
<dbReference type="OrthoDB" id="262547at2759"/>
<evidence type="ECO:0000256" key="1">
    <source>
        <dbReference type="SAM" id="MobiDB-lite"/>
    </source>
</evidence>
<keyword evidence="2" id="KW-0472">Membrane</keyword>
<keyword evidence="4" id="KW-1185">Reference proteome</keyword>
<dbReference type="VEuPathDB" id="FungiDB:jhhlp_007183"/>
<reference evidence="3 4" key="1">
    <citation type="journal article" date="2017" name="G3 (Bethesda)">
        <title>First Draft Genome Sequence of the Pathogenic Fungus Lomentospora prolificans (Formerly Scedosporium prolificans).</title>
        <authorList>
            <person name="Luo R."/>
            <person name="Zimin A."/>
            <person name="Workman R."/>
            <person name="Fan Y."/>
            <person name="Pertea G."/>
            <person name="Grossman N."/>
            <person name="Wear M.P."/>
            <person name="Jia B."/>
            <person name="Miller H."/>
            <person name="Casadevall A."/>
            <person name="Timp W."/>
            <person name="Zhang S.X."/>
            <person name="Salzberg S.L."/>
        </authorList>
    </citation>
    <scope>NUCLEOTIDE SEQUENCE [LARGE SCALE GENOMIC DNA]</scope>
    <source>
        <strain evidence="3 4">JHH-5317</strain>
    </source>
</reference>
<evidence type="ECO:0008006" key="5">
    <source>
        <dbReference type="Google" id="ProtNLM"/>
    </source>
</evidence>
<evidence type="ECO:0000313" key="4">
    <source>
        <dbReference type="Proteomes" id="UP000233524"/>
    </source>
</evidence>
<dbReference type="InParanoid" id="A0A2N3N1X8"/>
<proteinExistence type="predicted"/>
<accession>A0A2N3N1X8</accession>
<dbReference type="Proteomes" id="UP000233524">
    <property type="component" value="Unassembled WGS sequence"/>
</dbReference>
<organism evidence="3 4">
    <name type="scientific">Lomentospora prolificans</name>
    <dbReference type="NCBI Taxonomy" id="41688"/>
    <lineage>
        <taxon>Eukaryota</taxon>
        <taxon>Fungi</taxon>
        <taxon>Dikarya</taxon>
        <taxon>Ascomycota</taxon>
        <taxon>Pezizomycotina</taxon>
        <taxon>Sordariomycetes</taxon>
        <taxon>Hypocreomycetidae</taxon>
        <taxon>Microascales</taxon>
        <taxon>Microascaceae</taxon>
        <taxon>Lomentospora</taxon>
    </lineage>
</organism>
<comment type="caution">
    <text evidence="3">The sequence shown here is derived from an EMBL/GenBank/DDBJ whole genome shotgun (WGS) entry which is preliminary data.</text>
</comment>
<feature type="region of interest" description="Disordered" evidence="1">
    <location>
        <begin position="1"/>
        <end position="22"/>
    </location>
</feature>
<dbReference type="STRING" id="41688.A0A2N3N1X8"/>
<gene>
    <name evidence="3" type="ORF">jhhlp_007183</name>
</gene>
<keyword evidence="2" id="KW-1133">Transmembrane helix</keyword>
<evidence type="ECO:0000256" key="2">
    <source>
        <dbReference type="SAM" id="Phobius"/>
    </source>
</evidence>